<sequence>MGLMDFLNIRAPLKTIYDFGRSFLFEYETPRVVRMRSQKIGLIYRTIQMVLFSYLIGFVFIYSKGYQRFDYPGSSVLTKTKGILQRNLTDGTVQIWDSNDLVVPAQESDAFFIATNILFTDHQVQGVCPEDIQTGSIGIRCGNDSHCAAGIATLYGNGIKTGKCVKSTGTCEISGWCPTETDIAPESPILYGFDSVTVLVKNHIIFRKFNVKRRNILESFSQEYLLTCRFHPTRDPLCPVFALRDMVTHAGESLEEMAGGIIGFAIDWDCDLDYGEDNCLPNYSFRRLDNRYDKIAKGWNFRHTFYYYDADGKARRDLIKFWGIRFVFLVSGRAGKFYSVNFILHVGSSIGLFSCASVICEFLLALTRRSDLLRSTKFVYLEKIKENRRMSSLNSTTAVCNNLNGDVWGGRFNSHGCITSSRRHSLDSASESPPSVVRKDMAVQQENSISNPQGARNREWVYL</sequence>
<dbReference type="EMBL" id="MTYJ01000231">
    <property type="protein sequence ID" value="OWA51558.1"/>
    <property type="molecule type" value="Genomic_DNA"/>
</dbReference>
<dbReference type="PANTHER" id="PTHR10125:SF31">
    <property type="entry name" value="P2X RECEPTOR E"/>
    <property type="match status" value="1"/>
</dbReference>
<dbReference type="Proteomes" id="UP000192578">
    <property type="component" value="Unassembled WGS sequence"/>
</dbReference>
<comment type="subcellular location">
    <subcellularLocation>
        <location evidence="1">Endomembrane system</location>
    </subcellularLocation>
</comment>
<dbReference type="InterPro" id="IPR001429">
    <property type="entry name" value="P2X_purnocptor"/>
</dbReference>
<name>A0A9X6RKT5_HYPEX</name>
<proteinExistence type="inferred from homology"/>
<feature type="transmembrane region" description="Helical" evidence="10">
    <location>
        <begin position="42"/>
        <end position="62"/>
    </location>
</feature>
<evidence type="ECO:0000313" key="12">
    <source>
        <dbReference type="Proteomes" id="UP000192578"/>
    </source>
</evidence>
<dbReference type="InterPro" id="IPR059116">
    <property type="entry name" value="P2X_receptor"/>
</dbReference>
<organism evidence="11 12">
    <name type="scientific">Hypsibius exemplaris</name>
    <name type="common">Freshwater tardigrade</name>
    <dbReference type="NCBI Taxonomy" id="2072580"/>
    <lineage>
        <taxon>Eukaryota</taxon>
        <taxon>Metazoa</taxon>
        <taxon>Ecdysozoa</taxon>
        <taxon>Tardigrada</taxon>
        <taxon>Eutardigrada</taxon>
        <taxon>Parachela</taxon>
        <taxon>Hypsibioidea</taxon>
        <taxon>Hypsibiidae</taxon>
        <taxon>Hypsibius</taxon>
    </lineage>
</organism>
<gene>
    <name evidence="11" type="ORF">BV898_16036</name>
</gene>
<evidence type="ECO:0000256" key="9">
    <source>
        <dbReference type="ARBA" id="ARBA00023303"/>
    </source>
</evidence>
<reference evidence="12" key="1">
    <citation type="submission" date="2017-01" db="EMBL/GenBank/DDBJ databases">
        <title>Comparative genomics of anhydrobiosis in the tardigrade Hypsibius dujardini.</title>
        <authorList>
            <person name="Yoshida Y."/>
            <person name="Koutsovoulos G."/>
            <person name="Laetsch D."/>
            <person name="Stevens L."/>
            <person name="Kumar S."/>
            <person name="Horikawa D."/>
            <person name="Ishino K."/>
            <person name="Komine S."/>
            <person name="Tomita M."/>
            <person name="Blaxter M."/>
            <person name="Arakawa K."/>
        </authorList>
    </citation>
    <scope>NUCLEOTIDE SEQUENCE [LARGE SCALE GENOMIC DNA]</scope>
    <source>
        <strain evidence="12">Z151</strain>
    </source>
</reference>
<comment type="caution">
    <text evidence="11">The sequence shown here is derived from an EMBL/GenBank/DDBJ whole genome shotgun (WGS) entry which is preliminary data.</text>
</comment>
<evidence type="ECO:0000256" key="5">
    <source>
        <dbReference type="ARBA" id="ARBA00022989"/>
    </source>
</evidence>
<dbReference type="InterPro" id="IPR027309">
    <property type="entry name" value="P2X_extracellular_dom_sf"/>
</dbReference>
<dbReference type="GO" id="GO:0005886">
    <property type="term" value="C:plasma membrane"/>
    <property type="evidence" value="ECO:0007669"/>
    <property type="project" value="InterPro"/>
</dbReference>
<dbReference type="Gene3D" id="2.60.490.10">
    <property type="entry name" value="atp-gated p2x4 ion channel domain"/>
    <property type="match status" value="1"/>
</dbReference>
<keyword evidence="6" id="KW-0406">Ion transport</keyword>
<evidence type="ECO:0000256" key="1">
    <source>
        <dbReference type="ARBA" id="ARBA00004308"/>
    </source>
</evidence>
<dbReference type="Pfam" id="PF00864">
    <property type="entry name" value="P2X_receptor"/>
    <property type="match status" value="1"/>
</dbReference>
<dbReference type="GO" id="GO:0001614">
    <property type="term" value="F:purinergic nucleotide receptor activity"/>
    <property type="evidence" value="ECO:0007669"/>
    <property type="project" value="InterPro"/>
</dbReference>
<keyword evidence="5 10" id="KW-1133">Transmembrane helix</keyword>
<dbReference type="Gene3D" id="1.10.287.940">
    <property type="entry name" value="atp-gated p2x4 ion channel"/>
    <property type="match status" value="1"/>
</dbReference>
<evidence type="ECO:0000256" key="2">
    <source>
        <dbReference type="ARBA" id="ARBA00009848"/>
    </source>
</evidence>
<accession>A0A9X6RKT5</accession>
<dbReference type="NCBIfam" id="TIGR00863">
    <property type="entry name" value="P2X"/>
    <property type="match status" value="1"/>
</dbReference>
<evidence type="ECO:0000256" key="6">
    <source>
        <dbReference type="ARBA" id="ARBA00023065"/>
    </source>
</evidence>
<dbReference type="AlphaFoldDB" id="A0A9X6RKT5"/>
<evidence type="ECO:0000256" key="3">
    <source>
        <dbReference type="ARBA" id="ARBA00022448"/>
    </source>
</evidence>
<keyword evidence="7 10" id="KW-0472">Membrane</keyword>
<evidence type="ECO:0000256" key="8">
    <source>
        <dbReference type="ARBA" id="ARBA00023286"/>
    </source>
</evidence>
<dbReference type="OrthoDB" id="494673at2759"/>
<comment type="similarity">
    <text evidence="2">Belongs to the P2X receptor family.</text>
</comment>
<dbReference type="GO" id="GO:0098794">
    <property type="term" value="C:postsynapse"/>
    <property type="evidence" value="ECO:0007669"/>
    <property type="project" value="GOC"/>
</dbReference>
<evidence type="ECO:0000313" key="11">
    <source>
        <dbReference type="EMBL" id="OWA51558.1"/>
    </source>
</evidence>
<dbReference type="PANTHER" id="PTHR10125">
    <property type="entry name" value="P2X PURINOCEPTOR"/>
    <property type="match status" value="1"/>
</dbReference>
<keyword evidence="3" id="KW-0813">Transport</keyword>
<keyword evidence="4 10" id="KW-0812">Transmembrane</keyword>
<dbReference type="GO" id="GO:0033198">
    <property type="term" value="P:response to ATP"/>
    <property type="evidence" value="ECO:0007669"/>
    <property type="project" value="InterPro"/>
</dbReference>
<keyword evidence="12" id="KW-1185">Reference proteome</keyword>
<keyword evidence="8" id="KW-1071">Ligand-gated ion channel</keyword>
<keyword evidence="9" id="KW-0407">Ion channel</keyword>
<dbReference type="GO" id="GO:0012505">
    <property type="term" value="C:endomembrane system"/>
    <property type="evidence" value="ECO:0007669"/>
    <property type="project" value="UniProtKB-SubCell"/>
</dbReference>
<dbReference type="PRINTS" id="PR01307">
    <property type="entry name" value="P2XRECEPTOR"/>
</dbReference>
<dbReference type="GO" id="GO:0004931">
    <property type="term" value="F:extracellularly ATP-gated monoatomic cation channel activity"/>
    <property type="evidence" value="ECO:0007669"/>
    <property type="project" value="InterPro"/>
</dbReference>
<evidence type="ECO:0000256" key="10">
    <source>
        <dbReference type="SAM" id="Phobius"/>
    </source>
</evidence>
<dbReference type="GO" id="GO:0070588">
    <property type="term" value="P:calcium ion transmembrane transport"/>
    <property type="evidence" value="ECO:0007669"/>
    <property type="project" value="TreeGrafter"/>
</dbReference>
<evidence type="ECO:0000256" key="4">
    <source>
        <dbReference type="ARBA" id="ARBA00022692"/>
    </source>
</evidence>
<protein>
    <submittedName>
        <fullName evidence="11">P2X purinoceptor 4</fullName>
    </submittedName>
</protein>
<evidence type="ECO:0000256" key="7">
    <source>
        <dbReference type="ARBA" id="ARBA00023136"/>
    </source>
</evidence>